<dbReference type="OrthoDB" id="5416609at2759"/>
<evidence type="ECO:0000259" key="1">
    <source>
        <dbReference type="Pfam" id="PF14681"/>
    </source>
</evidence>
<protein>
    <submittedName>
        <fullName evidence="2">Uracil phosphoribosyltransferase</fullName>
    </submittedName>
</protein>
<proteinExistence type="predicted"/>
<keyword evidence="3" id="KW-1185">Reference proteome</keyword>
<sequence length="675" mass="74733">MPSSVTDKPIVVGVYGVSGCGKTYILNTLNGELGHPDHRFKFVDGSTMISNLVPNGLQEFKKLPSLEKKDYRERAIDSFRHACKSSRTVGVVAGHYMLWDDESADAGERIWTDMDADVYTHVLYLDVPAETVAARRKNDTNRQRPELSVEHLRKWQDVERTQLRDLCREKGILFSVISGSSGTLDSQDASTGKIVALLRDFQRHNEGYNLCSASESLDAIVDSHGQTLETMLVLDADRTLAAEDTGSIFWKMASSMSGSYANDPLKTLFKTRGYSYHSFRQATLIYEETADDFDSICEGVASKVNIYPEFVSLLRRIKEHNHIGAVVVTCGLRRVWEKVLERNGLTHVKVIGGSRISDDFVITGSVKGALVDRLLAKKLYVWAFGDSPLDLEMLEKADQAVLVVGKKEARSTTMDDALNTAIDNGLRVRQVVVPNTETPRLDIEKVPCISLEDSHVVDSVLCHRIPKGSNVFHATGTNTAKVLMTATRDARVFGPPLREVHRLVGWYLSMQFLANLIGVEEHLIPHVQGKTTTGHRLRHEERTVIVPLMRGGEAMAFGVNDAFPLASFLHASGIEDVKPLNLNEKCTAILVDSVINTGKSMVEFVERIRELNPSILIVIVAGVVQAKAVSKGKFADVLSRDQNLSLVALRLSENKYTGKGGTDTGHRLFNTTDQD</sequence>
<organism evidence="2 3">
    <name type="scientific">Melanomma pulvis-pyrius CBS 109.77</name>
    <dbReference type="NCBI Taxonomy" id="1314802"/>
    <lineage>
        <taxon>Eukaryota</taxon>
        <taxon>Fungi</taxon>
        <taxon>Dikarya</taxon>
        <taxon>Ascomycota</taxon>
        <taxon>Pezizomycotina</taxon>
        <taxon>Dothideomycetes</taxon>
        <taxon>Pleosporomycetidae</taxon>
        <taxon>Pleosporales</taxon>
        <taxon>Melanommataceae</taxon>
        <taxon>Melanomma</taxon>
    </lineage>
</organism>
<dbReference type="Pfam" id="PF12710">
    <property type="entry name" value="HAD"/>
    <property type="match status" value="1"/>
</dbReference>
<dbReference type="Pfam" id="PF13207">
    <property type="entry name" value="AAA_17"/>
    <property type="match status" value="1"/>
</dbReference>
<name>A0A6A6WWH3_9PLEO</name>
<evidence type="ECO:0000313" key="3">
    <source>
        <dbReference type="Proteomes" id="UP000799757"/>
    </source>
</evidence>
<dbReference type="PANTHER" id="PTHR43344:SF20">
    <property type="entry name" value="URACIL PHOSPHORIBOSYLTRANSFERASE"/>
    <property type="match status" value="1"/>
</dbReference>
<dbReference type="InterPro" id="IPR036412">
    <property type="entry name" value="HAD-like_sf"/>
</dbReference>
<gene>
    <name evidence="2" type="ORF">K505DRAFT_315207</name>
</gene>
<dbReference type="EMBL" id="MU002232">
    <property type="protein sequence ID" value="KAF2788261.1"/>
    <property type="molecule type" value="Genomic_DNA"/>
</dbReference>
<dbReference type="InterPro" id="IPR029057">
    <property type="entry name" value="PRTase-like"/>
</dbReference>
<dbReference type="InterPro" id="IPR000836">
    <property type="entry name" value="PRTase_dom"/>
</dbReference>
<dbReference type="SUPFAM" id="SSF56784">
    <property type="entry name" value="HAD-like"/>
    <property type="match status" value="1"/>
</dbReference>
<dbReference type="InterPro" id="IPR023214">
    <property type="entry name" value="HAD_sf"/>
</dbReference>
<reference evidence="2" key="1">
    <citation type="journal article" date="2020" name="Stud. Mycol.">
        <title>101 Dothideomycetes genomes: a test case for predicting lifestyles and emergence of pathogens.</title>
        <authorList>
            <person name="Haridas S."/>
            <person name="Albert R."/>
            <person name="Binder M."/>
            <person name="Bloem J."/>
            <person name="Labutti K."/>
            <person name="Salamov A."/>
            <person name="Andreopoulos B."/>
            <person name="Baker S."/>
            <person name="Barry K."/>
            <person name="Bills G."/>
            <person name="Bluhm B."/>
            <person name="Cannon C."/>
            <person name="Castanera R."/>
            <person name="Culley D."/>
            <person name="Daum C."/>
            <person name="Ezra D."/>
            <person name="Gonzalez J."/>
            <person name="Henrissat B."/>
            <person name="Kuo A."/>
            <person name="Liang C."/>
            <person name="Lipzen A."/>
            <person name="Lutzoni F."/>
            <person name="Magnuson J."/>
            <person name="Mondo S."/>
            <person name="Nolan M."/>
            <person name="Ohm R."/>
            <person name="Pangilinan J."/>
            <person name="Park H.-J."/>
            <person name="Ramirez L."/>
            <person name="Alfaro M."/>
            <person name="Sun H."/>
            <person name="Tritt A."/>
            <person name="Yoshinaga Y."/>
            <person name="Zwiers L.-H."/>
            <person name="Turgeon B."/>
            <person name="Goodwin S."/>
            <person name="Spatafora J."/>
            <person name="Crous P."/>
            <person name="Grigoriev I."/>
        </authorList>
    </citation>
    <scope>NUCLEOTIDE SEQUENCE</scope>
    <source>
        <strain evidence="2">CBS 109.77</strain>
    </source>
</reference>
<dbReference type="SUPFAM" id="SSF53271">
    <property type="entry name" value="PRTase-like"/>
    <property type="match status" value="1"/>
</dbReference>
<dbReference type="Pfam" id="PF14681">
    <property type="entry name" value="UPRTase"/>
    <property type="match status" value="1"/>
</dbReference>
<dbReference type="GO" id="GO:0000287">
    <property type="term" value="F:magnesium ion binding"/>
    <property type="evidence" value="ECO:0007669"/>
    <property type="project" value="TreeGrafter"/>
</dbReference>
<evidence type="ECO:0000313" key="2">
    <source>
        <dbReference type="EMBL" id="KAF2788261.1"/>
    </source>
</evidence>
<dbReference type="SUPFAM" id="SSF52540">
    <property type="entry name" value="P-loop containing nucleoside triphosphate hydrolases"/>
    <property type="match status" value="1"/>
</dbReference>
<feature type="domain" description="Phosphoribosyltransferase" evidence="1">
    <location>
        <begin position="476"/>
        <end position="671"/>
    </location>
</feature>
<keyword evidence="2" id="KW-0328">Glycosyltransferase</keyword>
<accession>A0A6A6WWH3</accession>
<dbReference type="InterPro" id="IPR027417">
    <property type="entry name" value="P-loop_NTPase"/>
</dbReference>
<dbReference type="GO" id="GO:0006564">
    <property type="term" value="P:L-serine biosynthetic process"/>
    <property type="evidence" value="ECO:0007669"/>
    <property type="project" value="TreeGrafter"/>
</dbReference>
<dbReference type="CDD" id="cd06223">
    <property type="entry name" value="PRTases_typeI"/>
    <property type="match status" value="1"/>
</dbReference>
<dbReference type="Gene3D" id="3.40.50.2020">
    <property type="match status" value="1"/>
</dbReference>
<dbReference type="AlphaFoldDB" id="A0A6A6WWH3"/>
<dbReference type="GO" id="GO:0005737">
    <property type="term" value="C:cytoplasm"/>
    <property type="evidence" value="ECO:0007669"/>
    <property type="project" value="TreeGrafter"/>
</dbReference>
<dbReference type="Gene3D" id="3.40.50.300">
    <property type="entry name" value="P-loop containing nucleotide triphosphate hydrolases"/>
    <property type="match status" value="1"/>
</dbReference>
<dbReference type="Proteomes" id="UP000799757">
    <property type="component" value="Unassembled WGS sequence"/>
</dbReference>
<dbReference type="GO" id="GO:0036424">
    <property type="term" value="F:L-phosphoserine phosphatase activity"/>
    <property type="evidence" value="ECO:0007669"/>
    <property type="project" value="TreeGrafter"/>
</dbReference>
<dbReference type="InterPro" id="IPR050582">
    <property type="entry name" value="HAD-like_SerB"/>
</dbReference>
<dbReference type="PANTHER" id="PTHR43344">
    <property type="entry name" value="PHOSPHOSERINE PHOSPHATASE"/>
    <property type="match status" value="1"/>
</dbReference>
<dbReference type="Gene3D" id="3.40.50.1000">
    <property type="entry name" value="HAD superfamily/HAD-like"/>
    <property type="match status" value="1"/>
</dbReference>
<dbReference type="GO" id="GO:0016757">
    <property type="term" value="F:glycosyltransferase activity"/>
    <property type="evidence" value="ECO:0007669"/>
    <property type="project" value="UniProtKB-KW"/>
</dbReference>
<keyword evidence="2" id="KW-0808">Transferase</keyword>